<dbReference type="Pfam" id="PF00620">
    <property type="entry name" value="RhoGAP"/>
    <property type="match status" value="1"/>
</dbReference>
<dbReference type="Gene3D" id="1.10.555.10">
    <property type="entry name" value="Rho GTPase activation protein"/>
    <property type="match status" value="1"/>
</dbReference>
<dbReference type="GO" id="GO:0005096">
    <property type="term" value="F:GTPase activator activity"/>
    <property type="evidence" value="ECO:0007669"/>
    <property type="project" value="UniProtKB-KW"/>
</dbReference>
<reference evidence="4 5" key="1">
    <citation type="submission" date="2016-06" db="EMBL/GenBank/DDBJ databases">
        <title>Evolution of pathogenesis and genome organization in the Tremellales.</title>
        <authorList>
            <person name="Cuomo C."/>
            <person name="Litvintseva A."/>
            <person name="Heitman J."/>
            <person name="Chen Y."/>
            <person name="Sun S."/>
            <person name="Springer D."/>
            <person name="Dromer F."/>
            <person name="Young S."/>
            <person name="Zeng Q."/>
            <person name="Chapman S."/>
            <person name="Gujja S."/>
            <person name="Saif S."/>
            <person name="Birren B."/>
        </authorList>
    </citation>
    <scope>NUCLEOTIDE SEQUENCE [LARGE SCALE GENOMIC DNA]</scope>
    <source>
        <strain evidence="4 5">CBS 7118</strain>
    </source>
</reference>
<dbReference type="EMBL" id="AWGH01000010">
    <property type="protein sequence ID" value="ODN97336.1"/>
    <property type="molecule type" value="Genomic_DNA"/>
</dbReference>
<gene>
    <name evidence="4" type="ORF">L198_03899</name>
</gene>
<dbReference type="GO" id="GO:0007165">
    <property type="term" value="P:signal transduction"/>
    <property type="evidence" value="ECO:0007669"/>
    <property type="project" value="InterPro"/>
</dbReference>
<dbReference type="InterPro" id="IPR027267">
    <property type="entry name" value="AH/BAR_dom_sf"/>
</dbReference>
<feature type="region of interest" description="Disordered" evidence="2">
    <location>
        <begin position="1"/>
        <end position="65"/>
    </location>
</feature>
<feature type="compositionally biased region" description="Polar residues" evidence="2">
    <location>
        <begin position="476"/>
        <end position="487"/>
    </location>
</feature>
<evidence type="ECO:0000313" key="4">
    <source>
        <dbReference type="EMBL" id="ODN97336.1"/>
    </source>
</evidence>
<dbReference type="InterPro" id="IPR050729">
    <property type="entry name" value="Rho-GAP"/>
</dbReference>
<dbReference type="InterPro" id="IPR008936">
    <property type="entry name" value="Rho_GTPase_activation_prot"/>
</dbReference>
<feature type="compositionally biased region" description="Low complexity" evidence="2">
    <location>
        <begin position="508"/>
        <end position="539"/>
    </location>
</feature>
<dbReference type="FunFam" id="1.10.555.10:FF:000077">
    <property type="entry name" value="GTPase activating protein"/>
    <property type="match status" value="1"/>
</dbReference>
<proteinExistence type="predicted"/>
<keyword evidence="1" id="KW-0343">GTPase activation</keyword>
<dbReference type="AlphaFoldDB" id="A0A1E3JB46"/>
<comment type="caution">
    <text evidence="4">The sequence shown here is derived from an EMBL/GenBank/DDBJ whole genome shotgun (WGS) entry which is preliminary data.</text>
</comment>
<evidence type="ECO:0000313" key="5">
    <source>
        <dbReference type="Proteomes" id="UP000094819"/>
    </source>
</evidence>
<feature type="compositionally biased region" description="Basic and acidic residues" evidence="2">
    <location>
        <begin position="8"/>
        <end position="21"/>
    </location>
</feature>
<dbReference type="PANTHER" id="PTHR23176">
    <property type="entry name" value="RHO/RAC/CDC GTPASE-ACTIVATING PROTEIN"/>
    <property type="match status" value="1"/>
</dbReference>
<feature type="compositionally biased region" description="Low complexity" evidence="2">
    <location>
        <begin position="452"/>
        <end position="470"/>
    </location>
</feature>
<dbReference type="OrthoDB" id="79452at2759"/>
<dbReference type="Proteomes" id="UP000094819">
    <property type="component" value="Unassembled WGS sequence"/>
</dbReference>
<dbReference type="GO" id="GO:0005737">
    <property type="term" value="C:cytoplasm"/>
    <property type="evidence" value="ECO:0007669"/>
    <property type="project" value="TreeGrafter"/>
</dbReference>
<name>A0A1E3JB46_9TREE</name>
<evidence type="ECO:0000256" key="2">
    <source>
        <dbReference type="SAM" id="MobiDB-lite"/>
    </source>
</evidence>
<sequence length="769" mass="84405">MEYQEDYVDVKRPRDGDDLYHPKQYSSDQAQSSNYQQISPDTTSSVLSTAPLSQIKSSTSADRRMSVGMGQPGGYTGMAQVAQSQGPRGDEAVPVGFDEAVLRGLCDMDCSLSLLADRIKQGIVSCKQVATFFRSRADVEEKYSRSLTELYRSTGDLYARGDCKAGTFVQAYNSGLRLQDQLAQNRLRFAQRLNEMAEELFSLAREGEKTRKIHKETGSRYQLIIQDAEIAVEKAKTRLDGIVEELDRVLAAKEGETYKDTRGGYNTVGGPAYGNNGSAPSASAPSGHGKSKLGKAMKTGGLLFKGKGSGSLQKQEDDSRAKMDHANETFTKAVAESKQLRKEYFSFQLPKILRLLKECADEIDLGTQYHLTRFAFLYETMTVGDGAVLNPLGNPEEGPGLKAIFESIDNRTDFKSYMQNYAVVRGTPRGPRREGPYDDGFQMPLPPHVQRSQDSTFSASQSSAHTSPQPQALPSPHSQASGYGYQTSPQPPSASQMQSSAPPPHPSGPSHNYNPSIGSTITTQTNNTLPTNSSTTQNQGGETTSLASYQQDYMAPGIPASTGHTFGVDLGEQLARDGTAVPRIVEKCAVAIEMYGLESTGVYRLSGTSSRVQALKAALDNDVNAVDVESDEWSADINVVCGALKLWFRELPEPLLTHGLYHSFIEAARYENDRLRHIRLHEQVNELPDPNYATLKFFMAHLDKIRRHESVNQMSVSNLSIVFGPTLLGAPPEEGGLNLEHMSFQCKAIETILNKYQEIFVEEDDDGGR</sequence>
<accession>A0A1E3JB46</accession>
<protein>
    <submittedName>
        <fullName evidence="4">GTPase activating protein</fullName>
    </submittedName>
</protein>
<dbReference type="SMART" id="SM00055">
    <property type="entry name" value="FCH"/>
    <property type="match status" value="1"/>
</dbReference>
<feature type="domain" description="Rho-GAP" evidence="3">
    <location>
        <begin position="568"/>
        <end position="760"/>
    </location>
</feature>
<dbReference type="Pfam" id="PF00611">
    <property type="entry name" value="FCH"/>
    <property type="match status" value="1"/>
</dbReference>
<dbReference type="SUPFAM" id="SSF103657">
    <property type="entry name" value="BAR/IMD domain-like"/>
    <property type="match status" value="1"/>
</dbReference>
<evidence type="ECO:0000256" key="1">
    <source>
        <dbReference type="ARBA" id="ARBA00022468"/>
    </source>
</evidence>
<dbReference type="SUPFAM" id="SSF48350">
    <property type="entry name" value="GTPase activation domain, GAP"/>
    <property type="match status" value="1"/>
</dbReference>
<dbReference type="InterPro" id="IPR000198">
    <property type="entry name" value="RhoGAP_dom"/>
</dbReference>
<dbReference type="Gene3D" id="1.20.1270.60">
    <property type="entry name" value="Arfaptin homology (AH) domain/BAR domain"/>
    <property type="match status" value="1"/>
</dbReference>
<evidence type="ECO:0000259" key="3">
    <source>
        <dbReference type="PROSITE" id="PS50238"/>
    </source>
</evidence>
<feature type="compositionally biased region" description="Polar residues" evidence="2">
    <location>
        <begin position="24"/>
        <end position="60"/>
    </location>
</feature>
<dbReference type="PANTHER" id="PTHR23176:SF134">
    <property type="entry name" value="RHO-TYPE GTPASE-ACTIVATING PROTEIN"/>
    <property type="match status" value="1"/>
</dbReference>
<dbReference type="PROSITE" id="PS50238">
    <property type="entry name" value="RHOGAP"/>
    <property type="match status" value="1"/>
</dbReference>
<organism evidence="4 5">
    <name type="scientific">Cryptococcus wingfieldii CBS 7118</name>
    <dbReference type="NCBI Taxonomy" id="1295528"/>
    <lineage>
        <taxon>Eukaryota</taxon>
        <taxon>Fungi</taxon>
        <taxon>Dikarya</taxon>
        <taxon>Basidiomycota</taxon>
        <taxon>Agaricomycotina</taxon>
        <taxon>Tremellomycetes</taxon>
        <taxon>Tremellales</taxon>
        <taxon>Cryptococcaceae</taxon>
        <taxon>Cryptococcus</taxon>
    </lineage>
</organism>
<dbReference type="RefSeq" id="XP_019031938.1">
    <property type="nucleotide sequence ID" value="XM_019176025.1"/>
</dbReference>
<dbReference type="GeneID" id="30193112"/>
<feature type="region of interest" description="Disordered" evidence="2">
    <location>
        <begin position="425"/>
        <end position="544"/>
    </location>
</feature>
<dbReference type="SMART" id="SM00324">
    <property type="entry name" value="RhoGAP"/>
    <property type="match status" value="1"/>
</dbReference>
<keyword evidence="5" id="KW-1185">Reference proteome</keyword>
<dbReference type="InterPro" id="IPR001060">
    <property type="entry name" value="FCH_dom"/>
</dbReference>